<feature type="transmembrane region" description="Helical" evidence="1">
    <location>
        <begin position="15"/>
        <end position="37"/>
    </location>
</feature>
<accession>A0A316HM34</accession>
<dbReference type="EMBL" id="QGHB01000014">
    <property type="protein sequence ID" value="PWK82270.1"/>
    <property type="molecule type" value="Genomic_DNA"/>
</dbReference>
<evidence type="ECO:0000313" key="2">
    <source>
        <dbReference type="EMBL" id="PWK82270.1"/>
    </source>
</evidence>
<feature type="transmembrane region" description="Helical" evidence="1">
    <location>
        <begin position="49"/>
        <end position="82"/>
    </location>
</feature>
<comment type="caution">
    <text evidence="2">The sequence shown here is derived from an EMBL/GenBank/DDBJ whole genome shotgun (WGS) entry which is preliminary data.</text>
</comment>
<protein>
    <submittedName>
        <fullName evidence="2">Uncharacterized protein</fullName>
    </submittedName>
</protein>
<dbReference type="RefSeq" id="WP_109640784.1">
    <property type="nucleotide sequence ID" value="NZ_QGHB01000014.1"/>
</dbReference>
<evidence type="ECO:0000256" key="1">
    <source>
        <dbReference type="SAM" id="Phobius"/>
    </source>
</evidence>
<name>A0A316HM34_9PSEU</name>
<gene>
    <name evidence="2" type="ORF">C8D88_114139</name>
</gene>
<organism evidence="2 3">
    <name type="scientific">Lentzea atacamensis</name>
    <dbReference type="NCBI Taxonomy" id="531938"/>
    <lineage>
        <taxon>Bacteria</taxon>
        <taxon>Bacillati</taxon>
        <taxon>Actinomycetota</taxon>
        <taxon>Actinomycetes</taxon>
        <taxon>Pseudonocardiales</taxon>
        <taxon>Pseudonocardiaceae</taxon>
        <taxon>Lentzea</taxon>
    </lineage>
</organism>
<reference evidence="2 3" key="1">
    <citation type="submission" date="2018-05" db="EMBL/GenBank/DDBJ databases">
        <title>Genomic Encyclopedia of Type Strains, Phase IV (KMG-IV): sequencing the most valuable type-strain genomes for metagenomic binning, comparative biology and taxonomic classification.</title>
        <authorList>
            <person name="Goeker M."/>
        </authorList>
    </citation>
    <scope>NUCLEOTIDE SEQUENCE [LARGE SCALE GENOMIC DNA]</scope>
    <source>
        <strain evidence="2 3">DSM 45480</strain>
    </source>
</reference>
<evidence type="ECO:0000313" key="3">
    <source>
        <dbReference type="Proteomes" id="UP000246005"/>
    </source>
</evidence>
<dbReference type="AlphaFoldDB" id="A0A316HM34"/>
<dbReference type="Proteomes" id="UP000246005">
    <property type="component" value="Unassembled WGS sequence"/>
</dbReference>
<keyword evidence="1" id="KW-0472">Membrane</keyword>
<keyword evidence="1" id="KW-0812">Transmembrane</keyword>
<keyword evidence="1" id="KW-1133">Transmembrane helix</keyword>
<proteinExistence type="predicted"/>
<sequence length="88" mass="9321">MRRGEETIGHATEHLSGALALGGGAALFLAGQIYFRWRLKIGANRFRIIAAIAALATVPVGLWLAIAQVATLVLVFGVLLAVEDKPRA</sequence>